<feature type="domain" description="HpcH/HpaI aldolase/citrate lyase" evidence="6">
    <location>
        <begin position="16"/>
        <end position="251"/>
    </location>
</feature>
<dbReference type="InterPro" id="IPR011206">
    <property type="entry name" value="Citrate_lyase_beta/mcl1/mcl2"/>
</dbReference>
<dbReference type="AlphaFoldDB" id="A0A194VS36"/>
<comment type="cofactor">
    <cofactor evidence="1">
        <name>Mg(2+)</name>
        <dbReference type="ChEBI" id="CHEBI:18420"/>
    </cofactor>
</comment>
<evidence type="ECO:0000313" key="7">
    <source>
        <dbReference type="EMBL" id="KUI67006.1"/>
    </source>
</evidence>
<dbReference type="Pfam" id="PF03328">
    <property type="entry name" value="HpcH_HpaI"/>
    <property type="match status" value="1"/>
</dbReference>
<dbReference type="FunFam" id="3.20.20.60:FF:000023">
    <property type="entry name" value="CitE, Citrate lyase beta subunit"/>
    <property type="match status" value="1"/>
</dbReference>
<dbReference type="EMBL" id="CM003099">
    <property type="protein sequence ID" value="KUI67006.1"/>
    <property type="molecule type" value="Genomic_DNA"/>
</dbReference>
<evidence type="ECO:0000256" key="1">
    <source>
        <dbReference type="ARBA" id="ARBA00001946"/>
    </source>
</evidence>
<keyword evidence="3 5" id="KW-0460">Magnesium</keyword>
<gene>
    <name evidence="7" type="ORF">VM1G_01575</name>
</gene>
<dbReference type="SMR" id="A0A194VS36"/>
<evidence type="ECO:0000256" key="2">
    <source>
        <dbReference type="ARBA" id="ARBA00022723"/>
    </source>
</evidence>
<feature type="binding site" evidence="4">
    <location>
        <position position="82"/>
    </location>
    <ligand>
        <name>substrate</name>
    </ligand>
</feature>
<dbReference type="SUPFAM" id="SSF51621">
    <property type="entry name" value="Phosphoenolpyruvate/pyruvate domain"/>
    <property type="match status" value="1"/>
</dbReference>
<protein>
    <submittedName>
        <fullName evidence="7">Citrate lyase subunit beta-like protein, mitochondrial</fullName>
    </submittedName>
</protein>
<dbReference type="GO" id="GO:0000287">
    <property type="term" value="F:magnesium ion binding"/>
    <property type="evidence" value="ECO:0007669"/>
    <property type="project" value="TreeGrafter"/>
</dbReference>
<name>A0A194VS36_CYTMA</name>
<dbReference type="PANTHER" id="PTHR32308">
    <property type="entry name" value="LYASE BETA SUBUNIT, PUTATIVE (AFU_ORTHOLOGUE AFUA_4G13030)-RELATED"/>
    <property type="match status" value="1"/>
</dbReference>
<evidence type="ECO:0000256" key="5">
    <source>
        <dbReference type="PIRSR" id="PIRSR015582-2"/>
    </source>
</evidence>
<evidence type="ECO:0000256" key="3">
    <source>
        <dbReference type="ARBA" id="ARBA00022842"/>
    </source>
</evidence>
<feature type="binding site" evidence="5">
    <location>
        <position position="179"/>
    </location>
    <ligand>
        <name>Mg(2+)</name>
        <dbReference type="ChEBI" id="CHEBI:18420"/>
    </ligand>
</feature>
<dbReference type="Gene3D" id="3.20.20.60">
    <property type="entry name" value="Phosphoenolpyruvate-binding domains"/>
    <property type="match status" value="1"/>
</dbReference>
<evidence type="ECO:0000256" key="4">
    <source>
        <dbReference type="PIRSR" id="PIRSR015582-1"/>
    </source>
</evidence>
<accession>A0A194VS36</accession>
<dbReference type="InterPro" id="IPR005000">
    <property type="entry name" value="Aldolase/citrate-lyase_domain"/>
</dbReference>
<dbReference type="GO" id="GO:0006107">
    <property type="term" value="P:oxaloacetate metabolic process"/>
    <property type="evidence" value="ECO:0007669"/>
    <property type="project" value="TreeGrafter"/>
</dbReference>
<sequence length="337" mass="36066">MATPASISASASALRRALLYVPASSQKMLTKSLGLVSDNVTYDLEDSVTPHEKPNARQALAKHLSAISSSSRPKGIGEIAARINAVSTPYALEDIRALGREPNLEAIVIPKVNAASDLTFVSAALKHAAPHRYNAEGGTPIKLIALIESAQSVLNLSSICAAGVRDGVGLSGLIFAAEDFSLDLSLTRTPSLKEFLYARSAIVTHARAFRLPSIIDLVCTTYRGDEGLRRLEEECIDGKGMGFNGKQCIHPSQVEVVQKTFAPSAEEVEWSVRVVVADEKASKGDRAGEAGRGAWTLSGKMIDAPVVGKAKAVVEQARRCGFDVEGMRERWKDQDPE</sequence>
<dbReference type="InterPro" id="IPR015813">
    <property type="entry name" value="Pyrv/PenolPyrv_kinase-like_dom"/>
</dbReference>
<evidence type="ECO:0000259" key="6">
    <source>
        <dbReference type="Pfam" id="PF03328"/>
    </source>
</evidence>
<feature type="binding site" evidence="5">
    <location>
        <position position="148"/>
    </location>
    <ligand>
        <name>Mg(2+)</name>
        <dbReference type="ChEBI" id="CHEBI:18420"/>
    </ligand>
</feature>
<evidence type="ECO:0000313" key="8">
    <source>
        <dbReference type="Proteomes" id="UP000078559"/>
    </source>
</evidence>
<organism evidence="7 8">
    <name type="scientific">Cytospora mali</name>
    <name type="common">Apple Valsa canker fungus</name>
    <name type="synonym">Valsa mali</name>
    <dbReference type="NCBI Taxonomy" id="578113"/>
    <lineage>
        <taxon>Eukaryota</taxon>
        <taxon>Fungi</taxon>
        <taxon>Dikarya</taxon>
        <taxon>Ascomycota</taxon>
        <taxon>Pezizomycotina</taxon>
        <taxon>Sordariomycetes</taxon>
        <taxon>Sordariomycetidae</taxon>
        <taxon>Diaporthales</taxon>
        <taxon>Cytosporaceae</taxon>
        <taxon>Cytospora</taxon>
    </lineage>
</organism>
<reference evidence="7" key="1">
    <citation type="submission" date="2014-12" db="EMBL/GenBank/DDBJ databases">
        <title>Genome Sequence of Valsa Canker Pathogens Uncovers a Specific Adaption of Colonization on Woody Bark.</title>
        <authorList>
            <person name="Yin Z."/>
            <person name="Liu H."/>
            <person name="Gao X."/>
            <person name="Li Z."/>
            <person name="Song N."/>
            <person name="Ke X."/>
            <person name="Dai Q."/>
            <person name="Wu Y."/>
            <person name="Sun Y."/>
            <person name="Xu J.-R."/>
            <person name="Kang Z.K."/>
            <person name="Wang L."/>
            <person name="Huang L."/>
        </authorList>
    </citation>
    <scope>NUCLEOTIDE SEQUENCE [LARGE SCALE GENOMIC DNA]</scope>
    <source>
        <strain evidence="7">03-8</strain>
    </source>
</reference>
<keyword evidence="2 5" id="KW-0479">Metal-binding</keyword>
<keyword evidence="8" id="KW-1185">Reference proteome</keyword>
<dbReference type="PANTHER" id="PTHR32308:SF0">
    <property type="entry name" value="HPCH_HPAI ALDOLASE_CITRATE LYASE DOMAIN-CONTAINING PROTEIN"/>
    <property type="match status" value="1"/>
</dbReference>
<dbReference type="InterPro" id="IPR040442">
    <property type="entry name" value="Pyrv_kinase-like_dom_sf"/>
</dbReference>
<dbReference type="GO" id="GO:0003824">
    <property type="term" value="F:catalytic activity"/>
    <property type="evidence" value="ECO:0007669"/>
    <property type="project" value="InterPro"/>
</dbReference>
<dbReference type="OrthoDB" id="1773at2759"/>
<dbReference type="Proteomes" id="UP000078559">
    <property type="component" value="Chromosome 2"/>
</dbReference>
<dbReference type="PIRSF" id="PIRSF015582">
    <property type="entry name" value="Cit_lyase_B"/>
    <property type="match status" value="1"/>
</dbReference>
<proteinExistence type="predicted"/>
<feature type="binding site" evidence="4">
    <location>
        <position position="148"/>
    </location>
    <ligand>
        <name>substrate</name>
    </ligand>
</feature>